<proteinExistence type="predicted"/>
<reference evidence="2" key="1">
    <citation type="submission" date="2024-05" db="EMBL/GenBank/DDBJ databases">
        <title>Isolation and characterization of Sporomusa carbonis sp. nov., a carboxydotrophic hydrogenogen in the genus of Sporomusa isolated from a charcoal burning pile.</title>
        <authorList>
            <person name="Boeer T."/>
            <person name="Rosenbaum F."/>
            <person name="Eysell L."/>
            <person name="Mueller V."/>
            <person name="Daniel R."/>
            <person name="Poehlein A."/>
        </authorList>
    </citation>
    <scope>NUCLEOTIDE SEQUENCE [LARGE SCALE GENOMIC DNA]</scope>
    <source>
        <strain evidence="2">DSM 10669</strain>
    </source>
</reference>
<evidence type="ECO:0000259" key="1">
    <source>
        <dbReference type="PROSITE" id="PS51186"/>
    </source>
</evidence>
<dbReference type="PANTHER" id="PTHR43138:SF1">
    <property type="entry name" value="N-ACETYLTRANSFERASE ACA1"/>
    <property type="match status" value="1"/>
</dbReference>
<dbReference type="InterPro" id="IPR000182">
    <property type="entry name" value="GNAT_dom"/>
</dbReference>
<dbReference type="InterPro" id="IPR016181">
    <property type="entry name" value="Acyl_CoA_acyltransferase"/>
</dbReference>
<protein>
    <recommendedName>
        <fullName evidence="1">N-acetyltransferase domain-containing protein</fullName>
    </recommendedName>
</protein>
<gene>
    <name evidence="2" type="ORF">SPSIL_035930</name>
</gene>
<dbReference type="Proteomes" id="UP000216752">
    <property type="component" value="Chromosome"/>
</dbReference>
<dbReference type="PROSITE" id="PS51186">
    <property type="entry name" value="GNAT"/>
    <property type="match status" value="1"/>
</dbReference>
<dbReference type="RefSeq" id="WP_094607290.1">
    <property type="nucleotide sequence ID" value="NZ_CP155573.1"/>
</dbReference>
<dbReference type="Gene3D" id="3.40.630.30">
    <property type="match status" value="1"/>
</dbReference>
<dbReference type="SUPFAM" id="SSF55729">
    <property type="entry name" value="Acyl-CoA N-acyltransferases (Nat)"/>
    <property type="match status" value="1"/>
</dbReference>
<evidence type="ECO:0000313" key="2">
    <source>
        <dbReference type="EMBL" id="XFO67395.1"/>
    </source>
</evidence>
<sequence>MVSIRRAAASDFTEIWPILHDIFSQWNTYVFPPDITVEEAYHIWMETPVAIYVALENAQIVGTYFLKPNQPGLGSHVCNAGYAVSSKARGKGIGQAMCEHSLKEAKTLGFKAMQYNFVVSTNQAAVNLWEKCGFNIVGRLPNAFNHKEIGFVDAYIMYQQLID</sequence>
<evidence type="ECO:0000313" key="3">
    <source>
        <dbReference type="Proteomes" id="UP000216752"/>
    </source>
</evidence>
<dbReference type="Pfam" id="PF00583">
    <property type="entry name" value="Acetyltransf_1"/>
    <property type="match status" value="1"/>
</dbReference>
<dbReference type="EMBL" id="CP155573">
    <property type="protein sequence ID" value="XFO67395.1"/>
    <property type="molecule type" value="Genomic_DNA"/>
</dbReference>
<dbReference type="CDD" id="cd04301">
    <property type="entry name" value="NAT_SF"/>
    <property type="match status" value="1"/>
</dbReference>
<dbReference type="InterPro" id="IPR052742">
    <property type="entry name" value="Mito_N-acetyltransferase"/>
</dbReference>
<accession>A0ABZ3IP91</accession>
<dbReference type="PANTHER" id="PTHR43138">
    <property type="entry name" value="ACETYLTRANSFERASE, GNAT FAMILY"/>
    <property type="match status" value="1"/>
</dbReference>
<feature type="domain" description="N-acetyltransferase" evidence="1">
    <location>
        <begin position="2"/>
        <end position="162"/>
    </location>
</feature>
<keyword evidence="3" id="KW-1185">Reference proteome</keyword>
<organism evidence="2 3">
    <name type="scientific">Sporomusa silvacetica DSM 10669</name>
    <dbReference type="NCBI Taxonomy" id="1123289"/>
    <lineage>
        <taxon>Bacteria</taxon>
        <taxon>Bacillati</taxon>
        <taxon>Bacillota</taxon>
        <taxon>Negativicutes</taxon>
        <taxon>Selenomonadales</taxon>
        <taxon>Sporomusaceae</taxon>
        <taxon>Sporomusa</taxon>
    </lineage>
</organism>
<name>A0ABZ3IP91_9FIRM</name>